<accession>A0A914S7S5</accession>
<dbReference type="AlphaFoldDB" id="A0A914S7S5"/>
<reference evidence="2" key="1">
    <citation type="submission" date="2022-11" db="UniProtKB">
        <authorList>
            <consortium name="WormBaseParasite"/>
        </authorList>
    </citation>
    <scope>IDENTIFICATION</scope>
</reference>
<organism evidence="1 2">
    <name type="scientific">Parascaris equorum</name>
    <name type="common">Equine roundworm</name>
    <dbReference type="NCBI Taxonomy" id="6256"/>
    <lineage>
        <taxon>Eukaryota</taxon>
        <taxon>Metazoa</taxon>
        <taxon>Ecdysozoa</taxon>
        <taxon>Nematoda</taxon>
        <taxon>Chromadorea</taxon>
        <taxon>Rhabditida</taxon>
        <taxon>Spirurina</taxon>
        <taxon>Ascaridomorpha</taxon>
        <taxon>Ascaridoidea</taxon>
        <taxon>Ascarididae</taxon>
        <taxon>Parascaris</taxon>
    </lineage>
</organism>
<sequence>MCLGYSVADWLNHSEKRCITVSRNTVDNKTLIKTKDSLNCCFVCLH</sequence>
<dbReference type="WBParaSite" id="PEQ_0001453201-mRNA-1">
    <property type="protein sequence ID" value="PEQ_0001453201-mRNA-1"/>
    <property type="gene ID" value="PEQ_0001453201"/>
</dbReference>
<keyword evidence="1" id="KW-1185">Reference proteome</keyword>
<proteinExistence type="predicted"/>
<evidence type="ECO:0000313" key="2">
    <source>
        <dbReference type="WBParaSite" id="PEQ_0001453201-mRNA-1"/>
    </source>
</evidence>
<name>A0A914S7S5_PAREQ</name>
<evidence type="ECO:0000313" key="1">
    <source>
        <dbReference type="Proteomes" id="UP000887564"/>
    </source>
</evidence>
<dbReference type="Proteomes" id="UP000887564">
    <property type="component" value="Unplaced"/>
</dbReference>
<protein>
    <submittedName>
        <fullName evidence="2">Uncharacterized protein</fullName>
    </submittedName>
</protein>